<keyword evidence="1" id="KW-1133">Transmembrane helix</keyword>
<keyword evidence="1" id="KW-0472">Membrane</keyword>
<protein>
    <submittedName>
        <fullName evidence="2">Uncharacterized protein</fullName>
    </submittedName>
</protein>
<feature type="transmembrane region" description="Helical" evidence="1">
    <location>
        <begin position="20"/>
        <end position="43"/>
    </location>
</feature>
<evidence type="ECO:0000313" key="2">
    <source>
        <dbReference type="EMBL" id="CDW38899.1"/>
    </source>
</evidence>
<dbReference type="EMBL" id="HACA01021538">
    <property type="protein sequence ID" value="CDW38899.1"/>
    <property type="molecule type" value="Transcribed_RNA"/>
</dbReference>
<evidence type="ECO:0000256" key="1">
    <source>
        <dbReference type="SAM" id="Phobius"/>
    </source>
</evidence>
<dbReference type="AlphaFoldDB" id="A0A0K2UKY0"/>
<accession>A0A0K2UKY0</accession>
<keyword evidence="1" id="KW-0812">Transmembrane</keyword>
<proteinExistence type="predicted"/>
<feature type="non-terminal residue" evidence="2">
    <location>
        <position position="1"/>
    </location>
</feature>
<organism evidence="2">
    <name type="scientific">Lepeophtheirus salmonis</name>
    <name type="common">Salmon louse</name>
    <name type="synonym">Caligus salmonis</name>
    <dbReference type="NCBI Taxonomy" id="72036"/>
    <lineage>
        <taxon>Eukaryota</taxon>
        <taxon>Metazoa</taxon>
        <taxon>Ecdysozoa</taxon>
        <taxon>Arthropoda</taxon>
        <taxon>Crustacea</taxon>
        <taxon>Multicrustacea</taxon>
        <taxon>Hexanauplia</taxon>
        <taxon>Copepoda</taxon>
        <taxon>Siphonostomatoida</taxon>
        <taxon>Caligidae</taxon>
        <taxon>Lepeophtheirus</taxon>
    </lineage>
</organism>
<name>A0A0K2UKY0_LEPSM</name>
<reference evidence="2" key="1">
    <citation type="submission" date="2014-05" db="EMBL/GenBank/DDBJ databases">
        <authorList>
            <person name="Chronopoulou M."/>
        </authorList>
    </citation>
    <scope>NUCLEOTIDE SEQUENCE</scope>
    <source>
        <tissue evidence="2">Whole organism</tissue>
    </source>
</reference>
<sequence>RGDVITKPLPIGLLRKNSEFLIYLAVQFCLIVVLKSPCIYCVYLTRYAFVPNTNLLASLDILAIIKNKRRALIIAKVKAFA</sequence>